<dbReference type="Pfam" id="PF13919">
    <property type="entry name" value="ASXH"/>
    <property type="match status" value="1"/>
</dbReference>
<evidence type="ECO:0000313" key="3">
    <source>
        <dbReference type="EMBL" id="OQV14027.1"/>
    </source>
</evidence>
<evidence type="ECO:0000313" key="4">
    <source>
        <dbReference type="Proteomes" id="UP000192578"/>
    </source>
</evidence>
<feature type="region of interest" description="Disordered" evidence="1">
    <location>
        <begin position="187"/>
        <end position="222"/>
    </location>
</feature>
<feature type="compositionally biased region" description="Acidic residues" evidence="1">
    <location>
        <begin position="204"/>
        <end position="215"/>
    </location>
</feature>
<dbReference type="InterPro" id="IPR028020">
    <property type="entry name" value="ASX_DEUBAD_dom"/>
</dbReference>
<organism evidence="3 4">
    <name type="scientific">Hypsibius exemplaris</name>
    <name type="common">Freshwater tardigrade</name>
    <dbReference type="NCBI Taxonomy" id="2072580"/>
    <lineage>
        <taxon>Eukaryota</taxon>
        <taxon>Metazoa</taxon>
        <taxon>Ecdysozoa</taxon>
        <taxon>Tardigrada</taxon>
        <taxon>Eutardigrada</taxon>
        <taxon>Parachela</taxon>
        <taxon>Hypsibioidea</taxon>
        <taxon>Hypsibiidae</taxon>
        <taxon>Hypsibius</taxon>
    </lineage>
</organism>
<accession>A0A1W0WFS2</accession>
<keyword evidence="4" id="KW-1185">Reference proteome</keyword>
<dbReference type="EMBL" id="MTYJ01000112">
    <property type="protein sequence ID" value="OQV14027.1"/>
    <property type="molecule type" value="Genomic_DNA"/>
</dbReference>
<evidence type="ECO:0000259" key="2">
    <source>
        <dbReference type="Pfam" id="PF13919"/>
    </source>
</evidence>
<feature type="compositionally biased region" description="Polar residues" evidence="1">
    <location>
        <begin position="588"/>
        <end position="600"/>
    </location>
</feature>
<feature type="domain" description="ASX DEUBAD" evidence="2">
    <location>
        <begin position="442"/>
        <end position="533"/>
    </location>
</feature>
<dbReference type="OrthoDB" id="9348951at2759"/>
<comment type="caution">
    <text evidence="3">The sequence shown here is derived from an EMBL/GenBank/DDBJ whole genome shotgun (WGS) entry which is preliminary data.</text>
</comment>
<proteinExistence type="predicted"/>
<feature type="region of interest" description="Disordered" evidence="1">
    <location>
        <begin position="556"/>
        <end position="600"/>
    </location>
</feature>
<protein>
    <recommendedName>
        <fullName evidence="2">ASX DEUBAD domain-containing protein</fullName>
    </recommendedName>
</protein>
<sequence>MATGEELPPFSANYASLCTFCRIFPSGGITNITLEFVDEDKDVCLELRRLAELHTAACANDAAWQEFGDSDEIDQSINQPQTDTLSFVLNEFSQSINQPQPDNVSFVLEESSQSINQARPVVLISEPSPFGQSFNLPALDAIWAVPEVTSDSKVAEEPEYDQSINQMHPHTLNLFDLFINQSESETDISLDEPESDQSTNQAESETDISLDEPESDQSTNQETLTEVISNDELSNDPGSCELFDLVEVEISASFGGVGIPVGQPPSMVEISEEVDIHQSSNRSTTSIADSEKLAISPEAGPPVDATTVTIAPEHSIWPSYFLAWTELNDQLDTGKIDRPRADSPEIPLPQSPEIFARTLDVPPPPSLNVQSKKAKMEVATPKTYPTIKLEPIGAQDVEDFLTRKVDLTSSHSVLGHPELFLTRATKGTAKKKAELQKFKLNFRERFDRMPEAIQYELMSKMPKNWVSITPEGLMVLKPGKLGMNDKLFMSKLSEFQRRLRSGNYDTEVRRIYIAMACDTIDPWKVENFEPVYGDLMRQAAEANLAKPPVINPYPASIPLSSAPSTPGCSEKENARSRISEEMDKRSDSGSSTVARSDGIS</sequence>
<reference evidence="4" key="1">
    <citation type="submission" date="2017-01" db="EMBL/GenBank/DDBJ databases">
        <title>Comparative genomics of anhydrobiosis in the tardigrade Hypsibius dujardini.</title>
        <authorList>
            <person name="Yoshida Y."/>
            <person name="Koutsovoulos G."/>
            <person name="Laetsch D."/>
            <person name="Stevens L."/>
            <person name="Kumar S."/>
            <person name="Horikawa D."/>
            <person name="Ishino K."/>
            <person name="Komine S."/>
            <person name="Tomita M."/>
            <person name="Blaxter M."/>
            <person name="Arakawa K."/>
        </authorList>
    </citation>
    <scope>NUCLEOTIDE SEQUENCE [LARGE SCALE GENOMIC DNA]</scope>
    <source>
        <strain evidence="4">Z151</strain>
    </source>
</reference>
<dbReference type="Proteomes" id="UP000192578">
    <property type="component" value="Unassembled WGS sequence"/>
</dbReference>
<evidence type="ECO:0000256" key="1">
    <source>
        <dbReference type="SAM" id="MobiDB-lite"/>
    </source>
</evidence>
<name>A0A1W0WFS2_HYPEX</name>
<dbReference type="AlphaFoldDB" id="A0A1W0WFS2"/>
<feature type="compositionally biased region" description="Basic and acidic residues" evidence="1">
    <location>
        <begin position="569"/>
        <end position="587"/>
    </location>
</feature>
<feature type="compositionally biased region" description="Polar residues" evidence="1">
    <location>
        <begin position="558"/>
        <end position="567"/>
    </location>
</feature>
<gene>
    <name evidence="3" type="ORF">BV898_11798</name>
</gene>